<reference evidence="1 2" key="1">
    <citation type="journal article" date="2019" name="Int. J. Syst. Evol. Microbiol.">
        <title>The Global Catalogue of Microorganisms (GCM) 10K type strain sequencing project: providing services to taxonomists for standard genome sequencing and annotation.</title>
        <authorList>
            <consortium name="The Broad Institute Genomics Platform"/>
            <consortium name="The Broad Institute Genome Sequencing Center for Infectious Disease"/>
            <person name="Wu L."/>
            <person name="Ma J."/>
        </authorList>
    </citation>
    <scope>NUCLEOTIDE SEQUENCE [LARGE SCALE GENOMIC DNA]</scope>
    <source>
        <strain evidence="1 2">XZYJ18</strain>
    </source>
</reference>
<evidence type="ECO:0000313" key="1">
    <source>
        <dbReference type="EMBL" id="MFC4822982.1"/>
    </source>
</evidence>
<dbReference type="InterPro" id="IPR007263">
    <property type="entry name" value="DCC1-like"/>
</dbReference>
<organism evidence="1 2">
    <name type="scientific">Halorussus aquaticus</name>
    <dbReference type="NCBI Taxonomy" id="2953748"/>
    <lineage>
        <taxon>Archaea</taxon>
        <taxon>Methanobacteriati</taxon>
        <taxon>Methanobacteriota</taxon>
        <taxon>Stenosarchaea group</taxon>
        <taxon>Halobacteria</taxon>
        <taxon>Halobacteriales</taxon>
        <taxon>Haladaptataceae</taxon>
        <taxon>Halorussus</taxon>
    </lineage>
</organism>
<comment type="caution">
    <text evidence="1">The sequence shown here is derived from an EMBL/GenBank/DDBJ whole genome shotgun (WGS) entry which is preliminary data.</text>
</comment>
<dbReference type="AlphaFoldDB" id="A0ABD5PWR2"/>
<evidence type="ECO:0000313" key="2">
    <source>
        <dbReference type="Proteomes" id="UP001595945"/>
    </source>
</evidence>
<sequence length="151" mass="16339">MGASVVPPGVSDYHGVLVYDGECPFCSAAASALRRVEGVGAIAWEDDPAQTFLEAQFGETPFALVFADRSEETVYVGREAARELCERAGMPVLIRDVVGDNYESIADAIRSVTGVEGDPDPYHGEYPMADRAREAFEPLAENAWHTAKVSR</sequence>
<dbReference type="EMBL" id="JBHSHT010000001">
    <property type="protein sequence ID" value="MFC4822982.1"/>
    <property type="molecule type" value="Genomic_DNA"/>
</dbReference>
<dbReference type="Pfam" id="PF04134">
    <property type="entry name" value="DCC1-like"/>
    <property type="match status" value="1"/>
</dbReference>
<gene>
    <name evidence="1" type="ORF">ACFO9K_01780</name>
</gene>
<protein>
    <submittedName>
        <fullName evidence="1">DCC1-like thiol-disulfide oxidoreductase family protein</fullName>
    </submittedName>
</protein>
<keyword evidence="2" id="KW-1185">Reference proteome</keyword>
<dbReference type="RefSeq" id="WP_379793558.1">
    <property type="nucleotide sequence ID" value="NZ_CP100400.1"/>
</dbReference>
<name>A0ABD5PWR2_9EURY</name>
<accession>A0ABD5PWR2</accession>
<dbReference type="Proteomes" id="UP001595945">
    <property type="component" value="Unassembled WGS sequence"/>
</dbReference>
<proteinExistence type="predicted"/>
<dbReference type="GeneID" id="73045973"/>